<dbReference type="PATRIC" id="fig|465721.4.peg.1015"/>
<dbReference type="SUPFAM" id="SSF51703">
    <property type="entry name" value="Cobalamin (vitamin B12)-dependent enzymes"/>
    <property type="match status" value="1"/>
</dbReference>
<protein>
    <recommendedName>
        <fullName evidence="3">Cobalamin-binding protein</fullName>
    </recommendedName>
</protein>
<keyword evidence="2" id="KW-1185">Reference proteome</keyword>
<dbReference type="GO" id="GO:0031419">
    <property type="term" value="F:cobalamin binding"/>
    <property type="evidence" value="ECO:0007669"/>
    <property type="project" value="InterPro"/>
</dbReference>
<evidence type="ECO:0008006" key="3">
    <source>
        <dbReference type="Google" id="ProtNLM"/>
    </source>
</evidence>
<gene>
    <name evidence="1" type="ORF">ACG33_04760</name>
</gene>
<dbReference type="InterPro" id="IPR016176">
    <property type="entry name" value="Cbl-dep_enz_cat"/>
</dbReference>
<dbReference type="RefSeq" id="WP_066919153.1">
    <property type="nucleotide sequence ID" value="NZ_CP011971.1"/>
</dbReference>
<dbReference type="OrthoDB" id="9803687at2"/>
<evidence type="ECO:0000313" key="2">
    <source>
        <dbReference type="Proteomes" id="UP000070250"/>
    </source>
</evidence>
<dbReference type="KEGG" id="sdf:ACG33_04760"/>
<evidence type="ECO:0000313" key="1">
    <source>
        <dbReference type="EMBL" id="AMN46424.1"/>
    </source>
</evidence>
<reference evidence="1 2" key="1">
    <citation type="submission" date="2015-06" db="EMBL/GenBank/DDBJ databases">
        <title>A Comprehensive Approach to Explore the Metabolic and Phylogenetic Diversity of Bacterial Steroid Degradation in the Environment: Testosterone as an Example.</title>
        <authorList>
            <person name="Yang F.-C."/>
            <person name="Chen Y.-L."/>
            <person name="Yu C.-P."/>
            <person name="Tang S.-L."/>
            <person name="Wang P.-H."/>
            <person name="Ismail W."/>
            <person name="Wang C.-H."/>
            <person name="Yang C.-Y."/>
            <person name="Chiang Y.-R."/>
        </authorList>
    </citation>
    <scope>NUCLEOTIDE SEQUENCE [LARGE SCALE GENOMIC DNA]</scope>
    <source>
        <strain evidence="1 2">DSM 18526</strain>
    </source>
</reference>
<dbReference type="AlphaFoldDB" id="A0A127F7M4"/>
<dbReference type="Gene3D" id="3.20.20.240">
    <property type="entry name" value="Methylmalonyl-CoA mutase"/>
    <property type="match status" value="1"/>
</dbReference>
<organism evidence="1 2">
    <name type="scientific">Steroidobacter denitrificans</name>
    <dbReference type="NCBI Taxonomy" id="465721"/>
    <lineage>
        <taxon>Bacteria</taxon>
        <taxon>Pseudomonadati</taxon>
        <taxon>Pseudomonadota</taxon>
        <taxon>Gammaproteobacteria</taxon>
        <taxon>Steroidobacterales</taxon>
        <taxon>Steroidobacteraceae</taxon>
        <taxon>Steroidobacter</taxon>
    </lineage>
</organism>
<dbReference type="GO" id="GO:0003824">
    <property type="term" value="F:catalytic activity"/>
    <property type="evidence" value="ECO:0007669"/>
    <property type="project" value="InterPro"/>
</dbReference>
<proteinExistence type="predicted"/>
<sequence length="622" mass="70540">MSNRIERNEVFGFLRPAIDAHTLGISYVESLLAEQGCQTVIADASICDAANNLSRLDYADRLVKWLKTQRITRLGFSYRLDPKDGVGIFARLMYQLESRRLLSDGGPIRAVYFAGLPSACEEVRSRYKGRVVVFFGDETPRETLEKLGIRQADVQGSFSEESEYDAFRMSFARELIIKERYLAVKAPDRSGYPTFGTRQDHVVSRIVHARKYHQHPLMRAHVGPFSSDRQAAVALFGSWVKQLASAGFLDVLSIGTSQLSQSHFDEMWDGLPNGGGVPIQNRTELAEVWALSRPMLVRTYAGTRDVPQLAQIYEDTINNAWTAMSFWWFCRTDGRGPNDVRTNLKEHFETLKLLAKWKKPFEPNIPHHFSFRGGDDLTYVVAAVLAAKAAAMHGVPYLILQLMLNTPRFTWGVQDLAKARATIQLIREFAGPNFPIFLQPRAGLDYFSHDMEKAKIQLAAVAAMMDDIQPDNRDSPSIVHVVSYSEGSHLATPDIVDESVRITVAGIEEYRRLKKRTEAPDMQNSQDVERRMQSLVEEGRQLIMEMQRLIGNLYSPEGFYRAFADGYLIAPFLWEGREEFRRAVEWKTKIRDGGVCVTDDAGVPLSVRSRIDRVLQRQSRSM</sequence>
<dbReference type="EMBL" id="CP011971">
    <property type="protein sequence ID" value="AMN46424.1"/>
    <property type="molecule type" value="Genomic_DNA"/>
</dbReference>
<dbReference type="STRING" id="465721.ACG33_04760"/>
<accession>A0A127F7M4</accession>
<name>A0A127F7M4_STEDE</name>
<dbReference type="Proteomes" id="UP000070250">
    <property type="component" value="Chromosome"/>
</dbReference>